<dbReference type="OrthoDB" id="9800326at2"/>
<dbReference type="Pfam" id="PF13404">
    <property type="entry name" value="HTH_AsnC-type"/>
    <property type="match status" value="1"/>
</dbReference>
<evidence type="ECO:0000256" key="1">
    <source>
        <dbReference type="ARBA" id="ARBA00023015"/>
    </source>
</evidence>
<dbReference type="KEGG" id="drt:Dret_1958"/>
<dbReference type="Pfam" id="PF01037">
    <property type="entry name" value="AsnC_trans_reg"/>
    <property type="match status" value="1"/>
</dbReference>
<dbReference type="AlphaFoldDB" id="C8X4L9"/>
<dbReference type="SUPFAM" id="SSF46785">
    <property type="entry name" value="Winged helix' DNA-binding domain"/>
    <property type="match status" value="1"/>
</dbReference>
<dbReference type="PRINTS" id="PR00033">
    <property type="entry name" value="HTHASNC"/>
</dbReference>
<dbReference type="PANTHER" id="PTHR30154:SF53">
    <property type="entry name" value="HTH-TYPE TRANSCRIPTIONAL REGULATOR LRPC"/>
    <property type="match status" value="1"/>
</dbReference>
<sequence>MIDDTDRHILHILQENARASNASIARQIGMAPSAVLERIRKLEKRGVIQGYEVKLNAKKLGLALTAFIRVGSEERVGSTQTGRNLAQLPEVQEVHHVAGPDCYLVKVHVPDNESLGQLLQRFGAIEGVSYTHTVLVLTPIKESAPLPLPEPHPAS</sequence>
<protein>
    <submittedName>
        <fullName evidence="5">Transcriptional regulator, AsnC family</fullName>
    </submittedName>
</protein>
<keyword evidence="3" id="KW-0804">Transcription</keyword>
<dbReference type="SUPFAM" id="SSF54909">
    <property type="entry name" value="Dimeric alpha+beta barrel"/>
    <property type="match status" value="1"/>
</dbReference>
<dbReference type="InterPro" id="IPR036390">
    <property type="entry name" value="WH_DNA-bd_sf"/>
</dbReference>
<dbReference type="InterPro" id="IPR011991">
    <property type="entry name" value="ArsR-like_HTH"/>
</dbReference>
<reference evidence="6" key="1">
    <citation type="submission" date="2009-09" db="EMBL/GenBank/DDBJ databases">
        <title>The complete chromosome of Desulfohalobium retbaense DSM 5692.</title>
        <authorList>
            <consortium name="US DOE Joint Genome Institute (JGI-PGF)"/>
            <person name="Lucas S."/>
            <person name="Copeland A."/>
            <person name="Lapidus A."/>
            <person name="Glavina del Rio T."/>
            <person name="Dalin E."/>
            <person name="Tice H."/>
            <person name="Bruce D."/>
            <person name="Goodwin L."/>
            <person name="Pitluck S."/>
            <person name="Kyrpides N."/>
            <person name="Mavromatis K."/>
            <person name="Ivanova N."/>
            <person name="Mikhailova N."/>
            <person name="Munk A.C."/>
            <person name="Brettin T."/>
            <person name="Detter J.C."/>
            <person name="Han C."/>
            <person name="Tapia R."/>
            <person name="Larimer F."/>
            <person name="Land M."/>
            <person name="Hauser L."/>
            <person name="Markowitz V."/>
            <person name="Cheng J.-F."/>
            <person name="Hugenholtz P."/>
            <person name="Woyke T."/>
            <person name="Wu D."/>
            <person name="Spring S."/>
            <person name="Klenk H.-P."/>
            <person name="Eisen J.A."/>
        </authorList>
    </citation>
    <scope>NUCLEOTIDE SEQUENCE [LARGE SCALE GENOMIC DNA]</scope>
    <source>
        <strain evidence="6">DSM 5692</strain>
    </source>
</reference>
<dbReference type="STRING" id="485915.Dret_1958"/>
<keyword evidence="6" id="KW-1185">Reference proteome</keyword>
<dbReference type="GO" id="GO:0043565">
    <property type="term" value="F:sequence-specific DNA binding"/>
    <property type="evidence" value="ECO:0007669"/>
    <property type="project" value="InterPro"/>
</dbReference>
<dbReference type="Proteomes" id="UP000001052">
    <property type="component" value="Chromosome"/>
</dbReference>
<dbReference type="HOGENOM" id="CLU_091233_5_0_7"/>
<dbReference type="PROSITE" id="PS50956">
    <property type="entry name" value="HTH_ASNC_2"/>
    <property type="match status" value="1"/>
</dbReference>
<accession>C8X4L9</accession>
<dbReference type="Gene3D" id="3.30.70.920">
    <property type="match status" value="1"/>
</dbReference>
<feature type="domain" description="HTH asnC-type" evidence="4">
    <location>
        <begin position="2"/>
        <end position="63"/>
    </location>
</feature>
<dbReference type="InterPro" id="IPR000485">
    <property type="entry name" value="AsnC-type_HTH_dom"/>
</dbReference>
<dbReference type="InterPro" id="IPR019888">
    <property type="entry name" value="Tscrpt_reg_AsnC-like"/>
</dbReference>
<name>C8X4L9_DESRD</name>
<dbReference type="eggNOG" id="COG1522">
    <property type="taxonomic scope" value="Bacteria"/>
</dbReference>
<dbReference type="GO" id="GO:0006355">
    <property type="term" value="P:regulation of DNA-templated transcription"/>
    <property type="evidence" value="ECO:0007669"/>
    <property type="project" value="UniProtKB-ARBA"/>
</dbReference>
<dbReference type="GO" id="GO:0005829">
    <property type="term" value="C:cytosol"/>
    <property type="evidence" value="ECO:0007669"/>
    <property type="project" value="TreeGrafter"/>
</dbReference>
<dbReference type="EMBL" id="CP001734">
    <property type="protein sequence ID" value="ACV69242.1"/>
    <property type="molecule type" value="Genomic_DNA"/>
</dbReference>
<dbReference type="Gene3D" id="1.10.10.10">
    <property type="entry name" value="Winged helix-like DNA-binding domain superfamily/Winged helix DNA-binding domain"/>
    <property type="match status" value="1"/>
</dbReference>
<gene>
    <name evidence="5" type="ordered locus">Dret_1958</name>
</gene>
<evidence type="ECO:0000313" key="6">
    <source>
        <dbReference type="Proteomes" id="UP000001052"/>
    </source>
</evidence>
<dbReference type="GO" id="GO:0043200">
    <property type="term" value="P:response to amino acid"/>
    <property type="evidence" value="ECO:0007669"/>
    <property type="project" value="TreeGrafter"/>
</dbReference>
<proteinExistence type="predicted"/>
<evidence type="ECO:0000259" key="4">
    <source>
        <dbReference type="PROSITE" id="PS50956"/>
    </source>
</evidence>
<keyword evidence="1" id="KW-0805">Transcription regulation</keyword>
<evidence type="ECO:0000313" key="5">
    <source>
        <dbReference type="EMBL" id="ACV69242.1"/>
    </source>
</evidence>
<dbReference type="InterPro" id="IPR036388">
    <property type="entry name" value="WH-like_DNA-bd_sf"/>
</dbReference>
<dbReference type="PANTHER" id="PTHR30154">
    <property type="entry name" value="LEUCINE-RESPONSIVE REGULATORY PROTEIN"/>
    <property type="match status" value="1"/>
</dbReference>
<dbReference type="CDD" id="cd00090">
    <property type="entry name" value="HTH_ARSR"/>
    <property type="match status" value="1"/>
</dbReference>
<dbReference type="InterPro" id="IPR019887">
    <property type="entry name" value="Tscrpt_reg_AsnC/Lrp_C"/>
</dbReference>
<organism evidence="5 6">
    <name type="scientific">Desulfohalobium retbaense (strain ATCC 49708 / DSM 5692 / JCM 16813 / HR100)</name>
    <dbReference type="NCBI Taxonomy" id="485915"/>
    <lineage>
        <taxon>Bacteria</taxon>
        <taxon>Pseudomonadati</taxon>
        <taxon>Thermodesulfobacteriota</taxon>
        <taxon>Desulfovibrionia</taxon>
        <taxon>Desulfovibrionales</taxon>
        <taxon>Desulfohalobiaceae</taxon>
        <taxon>Desulfohalobium</taxon>
    </lineage>
</organism>
<keyword evidence="2" id="KW-0238">DNA-binding</keyword>
<evidence type="ECO:0000256" key="2">
    <source>
        <dbReference type="ARBA" id="ARBA00023125"/>
    </source>
</evidence>
<dbReference type="SMART" id="SM00344">
    <property type="entry name" value="HTH_ASNC"/>
    <property type="match status" value="1"/>
</dbReference>
<evidence type="ECO:0000256" key="3">
    <source>
        <dbReference type="ARBA" id="ARBA00023163"/>
    </source>
</evidence>
<dbReference type="RefSeq" id="WP_015752385.1">
    <property type="nucleotide sequence ID" value="NC_013223.1"/>
</dbReference>
<reference evidence="5 6" key="2">
    <citation type="journal article" date="2010" name="Stand. Genomic Sci.">
        <title>Complete genome sequence of Desulfohalobium retbaense type strain (HR(100)).</title>
        <authorList>
            <person name="Spring S."/>
            <person name="Nolan M."/>
            <person name="Lapidus A."/>
            <person name="Glavina Del Rio T."/>
            <person name="Copeland A."/>
            <person name="Tice H."/>
            <person name="Cheng J.F."/>
            <person name="Lucas S."/>
            <person name="Land M."/>
            <person name="Chen F."/>
            <person name="Bruce D."/>
            <person name="Goodwin L."/>
            <person name="Pitluck S."/>
            <person name="Ivanova N."/>
            <person name="Mavromatis K."/>
            <person name="Mikhailova N."/>
            <person name="Pati A."/>
            <person name="Chen A."/>
            <person name="Palaniappan K."/>
            <person name="Hauser L."/>
            <person name="Chang Y.J."/>
            <person name="Jeffries C.D."/>
            <person name="Munk C."/>
            <person name="Kiss H."/>
            <person name="Chain P."/>
            <person name="Han C."/>
            <person name="Brettin T."/>
            <person name="Detter J.C."/>
            <person name="Schuler E."/>
            <person name="Goker M."/>
            <person name="Rohde M."/>
            <person name="Bristow J."/>
            <person name="Eisen J.A."/>
            <person name="Markowitz V."/>
            <person name="Hugenholtz P."/>
            <person name="Kyrpides N.C."/>
            <person name="Klenk H.P."/>
        </authorList>
    </citation>
    <scope>NUCLEOTIDE SEQUENCE [LARGE SCALE GENOMIC DNA]</scope>
    <source>
        <strain evidence="5 6">DSM 5692</strain>
    </source>
</reference>
<dbReference type="InterPro" id="IPR011008">
    <property type="entry name" value="Dimeric_a/b-barrel"/>
</dbReference>